<dbReference type="AlphaFoldDB" id="A0A6L5YJZ8"/>
<dbReference type="EC" id="2.5.1.19" evidence="7"/>
<keyword evidence="7" id="KW-0963">Cytoplasm</keyword>
<dbReference type="InterPro" id="IPR006264">
    <property type="entry name" value="EPSP_synthase"/>
</dbReference>
<comment type="subcellular location">
    <subcellularLocation>
        <location evidence="7">Cytoplasm</location>
    </subcellularLocation>
</comment>
<feature type="binding site" evidence="7">
    <location>
        <position position="178"/>
    </location>
    <ligand>
        <name>3-phosphoshikimate</name>
        <dbReference type="ChEBI" id="CHEBI:145989"/>
    </ligand>
</feature>
<evidence type="ECO:0000313" key="9">
    <source>
        <dbReference type="EMBL" id="MST58469.1"/>
    </source>
</evidence>
<feature type="binding site" evidence="7">
    <location>
        <position position="357"/>
    </location>
    <ligand>
        <name>3-phosphoshikimate</name>
        <dbReference type="ChEBI" id="CHEBI:145989"/>
    </ligand>
</feature>
<gene>
    <name evidence="7 9" type="primary">aroA</name>
    <name evidence="9" type="ORF">FYJ59_09530</name>
</gene>
<proteinExistence type="inferred from homology"/>
<dbReference type="PANTHER" id="PTHR21090:SF5">
    <property type="entry name" value="PENTAFUNCTIONAL AROM POLYPEPTIDE"/>
    <property type="match status" value="1"/>
</dbReference>
<dbReference type="RefSeq" id="WP_154496628.1">
    <property type="nucleotide sequence ID" value="NZ_VUMU01000011.1"/>
</dbReference>
<evidence type="ECO:0000256" key="7">
    <source>
        <dbReference type="HAMAP-Rule" id="MF_00210"/>
    </source>
</evidence>
<dbReference type="Proteomes" id="UP000476055">
    <property type="component" value="Unassembled WGS sequence"/>
</dbReference>
<feature type="binding site" evidence="7">
    <location>
        <position position="131"/>
    </location>
    <ligand>
        <name>phosphoenolpyruvate</name>
        <dbReference type="ChEBI" id="CHEBI:58702"/>
    </ligand>
</feature>
<evidence type="ECO:0000259" key="8">
    <source>
        <dbReference type="Pfam" id="PF00275"/>
    </source>
</evidence>
<keyword evidence="5 7" id="KW-0057">Aromatic amino acid biosynthesis</keyword>
<dbReference type="GO" id="GO:0003866">
    <property type="term" value="F:3-phosphoshikimate 1-carboxyvinyltransferase activity"/>
    <property type="evidence" value="ECO:0007669"/>
    <property type="project" value="UniProtKB-UniRule"/>
</dbReference>
<dbReference type="GO" id="GO:0008652">
    <property type="term" value="P:amino acid biosynthetic process"/>
    <property type="evidence" value="ECO:0007669"/>
    <property type="project" value="UniProtKB-KW"/>
</dbReference>
<keyword evidence="10" id="KW-1185">Reference proteome</keyword>
<name>A0A6L5YJZ8_9FIRM</name>
<feature type="binding site" evidence="7">
    <location>
        <position position="179"/>
    </location>
    <ligand>
        <name>3-phosphoshikimate</name>
        <dbReference type="ChEBI" id="CHEBI:145989"/>
    </ligand>
</feature>
<feature type="binding site" evidence="7">
    <location>
        <position position="179"/>
    </location>
    <ligand>
        <name>phosphoenolpyruvate</name>
        <dbReference type="ChEBI" id="CHEBI:58702"/>
    </ligand>
</feature>
<comment type="subunit">
    <text evidence="7">Monomer.</text>
</comment>
<keyword evidence="3 7" id="KW-0028">Amino-acid biosynthesis</keyword>
<comment type="similarity">
    <text evidence="2 7">Belongs to the EPSP synthase family.</text>
</comment>
<dbReference type="HAMAP" id="MF_00210">
    <property type="entry name" value="EPSP_synth"/>
    <property type="match status" value="1"/>
</dbReference>
<dbReference type="EMBL" id="VUMU01000011">
    <property type="protein sequence ID" value="MST58469.1"/>
    <property type="molecule type" value="Genomic_DNA"/>
</dbReference>
<dbReference type="NCBIfam" id="TIGR01356">
    <property type="entry name" value="aroA"/>
    <property type="match status" value="1"/>
</dbReference>
<comment type="catalytic activity">
    <reaction evidence="6">
        <text>3-phosphoshikimate + phosphoenolpyruvate = 5-O-(1-carboxyvinyl)-3-phosphoshikimate + phosphate</text>
        <dbReference type="Rhea" id="RHEA:21256"/>
        <dbReference type="ChEBI" id="CHEBI:43474"/>
        <dbReference type="ChEBI" id="CHEBI:57701"/>
        <dbReference type="ChEBI" id="CHEBI:58702"/>
        <dbReference type="ChEBI" id="CHEBI:145989"/>
        <dbReference type="EC" id="2.5.1.19"/>
    </reaction>
    <physiologicalReaction direction="left-to-right" evidence="6">
        <dbReference type="Rhea" id="RHEA:21257"/>
    </physiologicalReaction>
</comment>
<comment type="caution">
    <text evidence="9">The sequence shown here is derived from an EMBL/GenBank/DDBJ whole genome shotgun (WGS) entry which is preliminary data.</text>
</comment>
<feature type="binding site" evidence="7">
    <location>
        <position position="402"/>
    </location>
    <ligand>
        <name>phosphoenolpyruvate</name>
        <dbReference type="ChEBI" id="CHEBI:58702"/>
    </ligand>
</feature>
<reference evidence="9 10" key="1">
    <citation type="submission" date="2019-08" db="EMBL/GenBank/DDBJ databases">
        <title>In-depth cultivation of the pig gut microbiome towards novel bacterial diversity and tailored functional studies.</title>
        <authorList>
            <person name="Wylensek D."/>
            <person name="Hitch T.C.A."/>
            <person name="Clavel T."/>
        </authorList>
    </citation>
    <scope>NUCLEOTIDE SEQUENCE [LARGE SCALE GENOMIC DNA]</scope>
    <source>
        <strain evidence="9 10">WCA3-601-WT-6H</strain>
    </source>
</reference>
<dbReference type="Pfam" id="PF00275">
    <property type="entry name" value="EPSP_synthase"/>
    <property type="match status" value="1"/>
</dbReference>
<feature type="active site" description="Proton acceptor" evidence="7">
    <location>
        <position position="330"/>
    </location>
</feature>
<dbReference type="InterPro" id="IPR013792">
    <property type="entry name" value="RNA3'P_cycl/enolpyr_Trfase_a/b"/>
</dbReference>
<comment type="function">
    <text evidence="7">Catalyzes the transfer of the enolpyruvyl moiety of phosphoenolpyruvate (PEP) to the 5-hydroxyl of shikimate-3-phosphate (S3P) to produce enolpyruvyl shikimate-3-phosphate and inorganic phosphate.</text>
</comment>
<protein>
    <recommendedName>
        <fullName evidence="7">3-phosphoshikimate 1-carboxyvinyltransferase</fullName>
        <ecNumber evidence="7">2.5.1.19</ecNumber>
    </recommendedName>
    <alternativeName>
        <fullName evidence="7">5-enolpyruvylshikimate-3-phosphate synthase</fullName>
        <shortName evidence="7">EPSP synthase</shortName>
        <shortName evidence="7">EPSPS</shortName>
    </alternativeName>
</protein>
<evidence type="ECO:0000256" key="5">
    <source>
        <dbReference type="ARBA" id="ARBA00023141"/>
    </source>
</evidence>
<feature type="binding site" evidence="7">
    <location>
        <position position="103"/>
    </location>
    <ligand>
        <name>phosphoenolpyruvate</name>
        <dbReference type="ChEBI" id="CHEBI:58702"/>
    </ligand>
</feature>
<dbReference type="Gene3D" id="3.65.10.10">
    <property type="entry name" value="Enolpyruvate transferase domain"/>
    <property type="match status" value="2"/>
</dbReference>
<keyword evidence="4 7" id="KW-0808">Transferase</keyword>
<feature type="binding site" evidence="7">
    <location>
        <position position="361"/>
    </location>
    <ligand>
        <name>phosphoenolpyruvate</name>
        <dbReference type="ChEBI" id="CHEBI:58702"/>
    </ligand>
</feature>
<dbReference type="UniPathway" id="UPA00053">
    <property type="reaction ID" value="UER00089"/>
</dbReference>
<evidence type="ECO:0000256" key="4">
    <source>
        <dbReference type="ARBA" id="ARBA00022679"/>
    </source>
</evidence>
<feature type="binding site" evidence="7">
    <location>
        <position position="31"/>
    </location>
    <ligand>
        <name>3-phosphoshikimate</name>
        <dbReference type="ChEBI" id="CHEBI:145989"/>
    </ligand>
</feature>
<dbReference type="GO" id="GO:0009423">
    <property type="term" value="P:chorismate biosynthetic process"/>
    <property type="evidence" value="ECO:0007669"/>
    <property type="project" value="UniProtKB-UniRule"/>
</dbReference>
<organism evidence="9 10">
    <name type="scientific">Waltera intestinalis</name>
    <dbReference type="NCBI Taxonomy" id="2606635"/>
    <lineage>
        <taxon>Bacteria</taxon>
        <taxon>Bacillati</taxon>
        <taxon>Bacillota</taxon>
        <taxon>Clostridia</taxon>
        <taxon>Lachnospirales</taxon>
        <taxon>Lachnospiraceae</taxon>
        <taxon>Waltera</taxon>
    </lineage>
</organism>
<dbReference type="PANTHER" id="PTHR21090">
    <property type="entry name" value="AROM/DEHYDROQUINATE SYNTHASE"/>
    <property type="match status" value="1"/>
</dbReference>
<dbReference type="GO" id="GO:0005737">
    <property type="term" value="C:cytoplasm"/>
    <property type="evidence" value="ECO:0007669"/>
    <property type="project" value="UniProtKB-SubCell"/>
</dbReference>
<dbReference type="CDD" id="cd01556">
    <property type="entry name" value="EPSP_synthase"/>
    <property type="match status" value="1"/>
</dbReference>
<feature type="binding site" evidence="7">
    <location>
        <position position="35"/>
    </location>
    <ligand>
        <name>3-phosphoshikimate</name>
        <dbReference type="ChEBI" id="CHEBI:145989"/>
    </ligand>
</feature>
<evidence type="ECO:0000256" key="2">
    <source>
        <dbReference type="ARBA" id="ARBA00009948"/>
    </source>
</evidence>
<feature type="binding site" evidence="7">
    <location>
        <position position="177"/>
    </location>
    <ligand>
        <name>3-phosphoshikimate</name>
        <dbReference type="ChEBI" id="CHEBI:145989"/>
    </ligand>
</feature>
<feature type="binding site" evidence="7">
    <location>
        <position position="30"/>
    </location>
    <ligand>
        <name>phosphoenolpyruvate</name>
        <dbReference type="ChEBI" id="CHEBI:58702"/>
    </ligand>
</feature>
<dbReference type="SUPFAM" id="SSF55205">
    <property type="entry name" value="EPT/RTPC-like"/>
    <property type="match status" value="1"/>
</dbReference>
<dbReference type="GO" id="GO:0009073">
    <property type="term" value="P:aromatic amino acid family biosynthetic process"/>
    <property type="evidence" value="ECO:0007669"/>
    <property type="project" value="UniProtKB-KW"/>
</dbReference>
<evidence type="ECO:0000256" key="6">
    <source>
        <dbReference type="ARBA" id="ARBA00044633"/>
    </source>
</evidence>
<feature type="binding site" evidence="7">
    <location>
        <position position="427"/>
    </location>
    <ligand>
        <name>phosphoenolpyruvate</name>
        <dbReference type="ChEBI" id="CHEBI:58702"/>
    </ligand>
</feature>
<evidence type="ECO:0000313" key="10">
    <source>
        <dbReference type="Proteomes" id="UP000476055"/>
    </source>
</evidence>
<comment type="pathway">
    <text evidence="1 7">Metabolic intermediate biosynthesis; chorismate biosynthesis; chorismate from D-erythrose 4-phosphate and phosphoenolpyruvate: step 6/7.</text>
</comment>
<feature type="domain" description="Enolpyruvate transferase" evidence="8">
    <location>
        <begin position="23"/>
        <end position="436"/>
    </location>
</feature>
<dbReference type="PIRSF" id="PIRSF000505">
    <property type="entry name" value="EPSPS"/>
    <property type="match status" value="1"/>
</dbReference>
<accession>A0A6L5YJZ8</accession>
<dbReference type="InterPro" id="IPR036968">
    <property type="entry name" value="Enolpyruvate_Tfrase_sf"/>
</dbReference>
<evidence type="ECO:0000256" key="3">
    <source>
        <dbReference type="ARBA" id="ARBA00022605"/>
    </source>
</evidence>
<dbReference type="InterPro" id="IPR001986">
    <property type="entry name" value="Enolpyruvate_Tfrase_dom"/>
</dbReference>
<sequence>MADKIYRVPTIYSDIKKTTEPLSVRVPGSKSITNRSLLLAMLAEGKSTLRGVLFSDDSRHFLQCVQDLGFETTVDEESCIVTVEGLGGKLPCEEAALNVGSAGTAARFLTATLGVSEGVFHMDSSEQMKRRPMDPLLSSLAELGCEVRCEGEDGHFPFTLTAHGFGQDHISIDIGHSSQFLSALLIASTLSSEDFTIQVEGTHGMAYIEMTQKMMEQFGVCVERPTPDQFRIPAGQHYKALDYQIEPDVSAACYFYAMVPLLGIPVCVEHVHFESLQGDVEFLRILEKMGCTAQDTEKGVLLLPPSALSDAGTQTPAFHGITVDMSSCSDQTITLAAIAPFADSPTCITGIGHIRFQESDRIHAICTELTRMGIRCEETQDSIIIYPGTPKPCTVATYDDHRMAMGFALTGLRTEGIVIDDPGCCRKTFENYFEVLDQVITEISEV</sequence>
<evidence type="ECO:0000256" key="1">
    <source>
        <dbReference type="ARBA" id="ARBA00004811"/>
    </source>
</evidence>
<comment type="caution">
    <text evidence="7">Lacks conserved residue(s) required for the propagation of feature annotation.</text>
</comment>
<feature type="binding site" evidence="7">
    <location>
        <position position="330"/>
    </location>
    <ligand>
        <name>3-phosphoshikimate</name>
        <dbReference type="ChEBI" id="CHEBI:145989"/>
    </ligand>
</feature>
<feature type="binding site" evidence="7">
    <location>
        <position position="30"/>
    </location>
    <ligand>
        <name>3-phosphoshikimate</name>
        <dbReference type="ChEBI" id="CHEBI:145989"/>
    </ligand>
</feature>